<feature type="chain" id="PRO_5031295289" description="Golgi apparatus protein 1" evidence="10">
    <location>
        <begin position="26"/>
        <end position="908"/>
    </location>
</feature>
<evidence type="ECO:0000256" key="10">
    <source>
        <dbReference type="SAM" id="SignalP"/>
    </source>
</evidence>
<evidence type="ECO:0000313" key="11">
    <source>
        <dbReference type="EMBL" id="CAD8783043.1"/>
    </source>
</evidence>
<dbReference type="PANTHER" id="PTHR11884">
    <property type="entry name" value="SELECTIN LIGAND RELATED"/>
    <property type="match status" value="1"/>
</dbReference>
<dbReference type="PROSITE" id="PS51289">
    <property type="entry name" value="GLG1_C_RICH"/>
    <property type="match status" value="4"/>
</dbReference>
<keyword evidence="4" id="KW-0677">Repeat</keyword>
<sequence>MLILKPLFCVLVALLCFSNLNVSRAEPIIASAGDVKLQNLNGDIQLDGECAADIKSFCDSLQPGEGRIVQCLSKRMEDLDKGNEVGKEVSKACVQSLVLFKRERSRNINYDVPLARACKSDVEKHCAKVSDSEAPGVVLCLRSVKTKLEDKCKAEIFRTQREILLDFRSDFAIYDACKDDSTKVCASSQSDDGEFFCLQDNRQTVSDACHDQLVRFSRDSGDDIRLNPRLHDKCDSAVNTFCKNVAPGDYRVLTCLEENLDRQDFPTPCKVALDDLLSQRVSNFMLNVPLREACAQELLDTCGVSIEDMGSFEELRRSGIDCLQEYRDELRDAKCKAEVHKQMTRSARDFRFDEVLADSCREDRNRYCESVQAGSARVIRCLEDNRADLQSSCAAALFDHEVRMAEDIDFNYPMKKACAFEIGSLCKNVQQGHAKVIHCLETFLNDPEMSRECHDEVVRNQIQMAQDYRLNFRLKHACSADVDILCPNKCSEQPGVICGGLVLQCLQQNQANISKESCKEEVLYYQLMEVSDFRNDVILAEACRNDVDQYCYDVTPGEGRVHTCLRFYKDKISDECRDEEMKLMELEYNDIRLRPKLNKLCSEERSIYCKGVKPGNARVVKCLVDNMAKPNFGEDCRGELKKREEAVKNDYRLDLGVASKCAADVEDKCKAAKAKLRGTAAVLKCLVESFNELKEDCQTEISRAVRMALWNYSPAAPLTAICDADVESFCPGQGGVGVGGEKEGVEGDGSDSGSGSGSGSLSSSSSSTPSSASARQNNNGLFTIGAIGFCLSKALVESKTLHGGCRHLILTAAPKDARTMYQSSDPINALYQKVVELQKAAGLEDSTLVNLKAYARGENAITLTGWFALVCVLSLMAVVIGGGWVVFKRMTRPPAEARTEVHVKMGDL</sequence>
<evidence type="ECO:0000256" key="5">
    <source>
        <dbReference type="ARBA" id="ARBA00022989"/>
    </source>
</evidence>
<dbReference type="PANTHER" id="PTHR11884:SF1">
    <property type="entry name" value="GOLGI APPARATUS PROTEIN 1"/>
    <property type="match status" value="1"/>
</dbReference>
<reference evidence="11" key="1">
    <citation type="submission" date="2021-01" db="EMBL/GenBank/DDBJ databases">
        <authorList>
            <person name="Corre E."/>
            <person name="Pelletier E."/>
            <person name="Niang G."/>
            <person name="Scheremetjew M."/>
            <person name="Finn R."/>
            <person name="Kale V."/>
            <person name="Holt S."/>
            <person name="Cochrane G."/>
            <person name="Meng A."/>
            <person name="Brown T."/>
            <person name="Cohen L."/>
        </authorList>
    </citation>
    <scope>NUCLEOTIDE SEQUENCE</scope>
    <source>
        <strain evidence="11">SAG 63-3</strain>
    </source>
</reference>
<keyword evidence="3 10" id="KW-0732">Signal</keyword>
<evidence type="ECO:0000256" key="7">
    <source>
        <dbReference type="ARBA" id="ARBA00023180"/>
    </source>
</evidence>
<evidence type="ECO:0000256" key="4">
    <source>
        <dbReference type="ARBA" id="ARBA00022737"/>
    </source>
</evidence>
<dbReference type="InterPro" id="IPR001893">
    <property type="entry name" value="Cys-rich_GLG1_repeat"/>
</dbReference>
<gene>
    <name evidence="11" type="ORF">PPAR00522_LOCUS16388</name>
</gene>
<dbReference type="Pfam" id="PF00839">
    <property type="entry name" value="Cys_rich_FGFR"/>
    <property type="match status" value="10"/>
</dbReference>
<dbReference type="EMBL" id="HBFM01025314">
    <property type="protein sequence ID" value="CAD8783043.1"/>
    <property type="molecule type" value="Transcribed_RNA"/>
</dbReference>
<keyword evidence="7" id="KW-0325">Glycoprotein</keyword>
<evidence type="ECO:0000256" key="8">
    <source>
        <dbReference type="SAM" id="MobiDB-lite"/>
    </source>
</evidence>
<evidence type="ECO:0000256" key="1">
    <source>
        <dbReference type="ARBA" id="ARBA00004479"/>
    </source>
</evidence>
<keyword evidence="2 9" id="KW-0812">Transmembrane</keyword>
<evidence type="ECO:0000256" key="6">
    <source>
        <dbReference type="ARBA" id="ARBA00023136"/>
    </source>
</evidence>
<keyword evidence="5 9" id="KW-1133">Transmembrane helix</keyword>
<dbReference type="AlphaFoldDB" id="A0A7S0YM23"/>
<organism evidence="11">
    <name type="scientific">Polytomella parva</name>
    <dbReference type="NCBI Taxonomy" id="51329"/>
    <lineage>
        <taxon>Eukaryota</taxon>
        <taxon>Viridiplantae</taxon>
        <taxon>Chlorophyta</taxon>
        <taxon>core chlorophytes</taxon>
        <taxon>Chlorophyceae</taxon>
        <taxon>CS clade</taxon>
        <taxon>Chlamydomonadales</taxon>
        <taxon>Chlamydomonadaceae</taxon>
        <taxon>Polytomella</taxon>
    </lineage>
</organism>
<evidence type="ECO:0000256" key="9">
    <source>
        <dbReference type="SAM" id="Phobius"/>
    </source>
</evidence>
<feature type="signal peptide" evidence="10">
    <location>
        <begin position="1"/>
        <end position="25"/>
    </location>
</feature>
<evidence type="ECO:0000256" key="3">
    <source>
        <dbReference type="ARBA" id="ARBA00022729"/>
    </source>
</evidence>
<dbReference type="InterPro" id="IPR017873">
    <property type="entry name" value="Cys-rich_GLG1_repeat_euk"/>
</dbReference>
<evidence type="ECO:0000256" key="2">
    <source>
        <dbReference type="ARBA" id="ARBA00022692"/>
    </source>
</evidence>
<evidence type="ECO:0008006" key="12">
    <source>
        <dbReference type="Google" id="ProtNLM"/>
    </source>
</evidence>
<feature type="region of interest" description="Disordered" evidence="8">
    <location>
        <begin position="740"/>
        <end position="774"/>
    </location>
</feature>
<comment type="subcellular location">
    <subcellularLocation>
        <location evidence="1">Membrane</location>
        <topology evidence="1">Single-pass type I membrane protein</topology>
    </subcellularLocation>
</comment>
<feature type="compositionally biased region" description="Low complexity" evidence="8">
    <location>
        <begin position="759"/>
        <end position="773"/>
    </location>
</feature>
<proteinExistence type="predicted"/>
<feature type="transmembrane region" description="Helical" evidence="9">
    <location>
        <begin position="866"/>
        <end position="887"/>
    </location>
</feature>
<dbReference type="GO" id="GO:0000139">
    <property type="term" value="C:Golgi membrane"/>
    <property type="evidence" value="ECO:0007669"/>
    <property type="project" value="InterPro"/>
</dbReference>
<name>A0A7S0YM23_9CHLO</name>
<dbReference type="InterPro" id="IPR039728">
    <property type="entry name" value="GLG1"/>
</dbReference>
<keyword evidence="6 9" id="KW-0472">Membrane</keyword>
<protein>
    <recommendedName>
        <fullName evidence="12">Golgi apparatus protein 1</fullName>
    </recommendedName>
</protein>
<accession>A0A7S0YM23</accession>